<proteinExistence type="predicted"/>
<dbReference type="Pfam" id="PF04392">
    <property type="entry name" value="ABC_sub_bind"/>
    <property type="match status" value="1"/>
</dbReference>
<gene>
    <name evidence="1" type="ORF">LSJ_0146</name>
</gene>
<name>A0A089QB22_9LACO</name>
<dbReference type="InterPro" id="IPR028082">
    <property type="entry name" value="Peripla_BP_I"/>
</dbReference>
<dbReference type="InterPro" id="IPR007487">
    <property type="entry name" value="ABC_transpt-TYRBP-like"/>
</dbReference>
<sequence length="330" mass="35157">MKRLIATIIALAVFLGVAFNVEKKQEESKNKMPTVAILQTLSHPALDQIHQGIVDGLKEEGFVNGKTMKIDYQNAQGDQSNLKTMSDRFVQEKASVLIGIATPAVQSLANENSKIPITMGAVSDSVGTGLVKTLEKPGGTVSGVMHKEPVAAQVKLIREFMPDLKNIGVIYTSSDDSSTAEYKEFKKLAEKAGITVKTYTITSTNDIDQVSATMASEVQAVYVPSDNTVASGFSTLVKNTNAKNIPIFPGVDSMIKGGGVATVSVSQYELGKLTGKMAAQELRGKNPATMPVETVKKGSTVINQKQADKLGLKVPASAIKQANEKGEIIK</sequence>
<dbReference type="InterPro" id="IPR047776">
    <property type="entry name" value="ABC_SBP_TrpX-like"/>
</dbReference>
<dbReference type="Proteomes" id="UP000029488">
    <property type="component" value="Chromosome"/>
</dbReference>
<dbReference type="Gene3D" id="3.40.50.2300">
    <property type="match status" value="2"/>
</dbReference>
<protein>
    <submittedName>
        <fullName evidence="1">ABC transporter substrate-binding protein</fullName>
    </submittedName>
</protein>
<accession>A0A089QB22</accession>
<reference evidence="1 2" key="1">
    <citation type="journal article" date="2014" name="BMC Genomics">
        <title>Unusual genome complexity in Lactobacillus salivarius JCM1046.</title>
        <authorList>
            <person name="Raftis E.J."/>
            <person name="Forde B.M."/>
            <person name="Claesson M.J."/>
            <person name="O'Toole P.W."/>
        </authorList>
    </citation>
    <scope>NUCLEOTIDE SEQUENCE [LARGE SCALE GENOMIC DNA]</scope>
    <source>
        <strain evidence="1 2">JCM1046</strain>
    </source>
</reference>
<dbReference type="KEGG" id="lsj:LSJ_0146"/>
<dbReference type="NCBIfam" id="NF041285">
    <property type="entry name" value="ABC_SBP_TrpX"/>
    <property type="match status" value="1"/>
</dbReference>
<dbReference type="AlphaFoldDB" id="A0A089QB22"/>
<dbReference type="EMBL" id="CP007646">
    <property type="protein sequence ID" value="AIR09910.1"/>
    <property type="molecule type" value="Genomic_DNA"/>
</dbReference>
<dbReference type="SUPFAM" id="SSF53822">
    <property type="entry name" value="Periplasmic binding protein-like I"/>
    <property type="match status" value="1"/>
</dbReference>
<dbReference type="CDD" id="cd06325">
    <property type="entry name" value="PBP1_ABC_unchar_transporter"/>
    <property type="match status" value="1"/>
</dbReference>
<organism evidence="1 2">
    <name type="scientific">Ligilactobacillus salivarius</name>
    <dbReference type="NCBI Taxonomy" id="1624"/>
    <lineage>
        <taxon>Bacteria</taxon>
        <taxon>Bacillati</taxon>
        <taxon>Bacillota</taxon>
        <taxon>Bacilli</taxon>
        <taxon>Lactobacillales</taxon>
        <taxon>Lactobacillaceae</taxon>
        <taxon>Ligilactobacillus</taxon>
    </lineage>
</organism>
<evidence type="ECO:0000313" key="2">
    <source>
        <dbReference type="Proteomes" id="UP000029488"/>
    </source>
</evidence>
<dbReference type="PANTHER" id="PTHR35271">
    <property type="entry name" value="ABC TRANSPORTER, SUBSTRATE-BINDING LIPOPROTEIN-RELATED"/>
    <property type="match status" value="1"/>
</dbReference>
<dbReference type="PANTHER" id="PTHR35271:SF1">
    <property type="entry name" value="ABC TRANSPORTER, SUBSTRATE-BINDING LIPOPROTEIN"/>
    <property type="match status" value="1"/>
</dbReference>
<evidence type="ECO:0000313" key="1">
    <source>
        <dbReference type="EMBL" id="AIR09910.1"/>
    </source>
</evidence>
<dbReference type="RefSeq" id="WP_044004386.1">
    <property type="nucleotide sequence ID" value="NZ_CP007646.1"/>
</dbReference>